<proteinExistence type="predicted"/>
<keyword evidence="1" id="KW-0472">Membrane</keyword>
<gene>
    <name evidence="3" type="ORF">SAMN04488125_105241</name>
</gene>
<evidence type="ECO:0000259" key="2">
    <source>
        <dbReference type="Pfam" id="PF03779"/>
    </source>
</evidence>
<evidence type="ECO:0000256" key="1">
    <source>
        <dbReference type="SAM" id="Phobius"/>
    </source>
</evidence>
<name>A0A1I4D9R9_9HYPH</name>
<protein>
    <submittedName>
        <fullName evidence="3">SPW repeat-containing protein</fullName>
    </submittedName>
</protein>
<dbReference type="RefSeq" id="WP_091944452.1">
    <property type="nucleotide sequence ID" value="NZ_FOSV01000005.1"/>
</dbReference>
<feature type="transmembrane region" description="Helical" evidence="1">
    <location>
        <begin position="66"/>
        <end position="84"/>
    </location>
</feature>
<organism evidence="3 4">
    <name type="scientific">Methylorubrum salsuginis</name>
    <dbReference type="NCBI Taxonomy" id="414703"/>
    <lineage>
        <taxon>Bacteria</taxon>
        <taxon>Pseudomonadati</taxon>
        <taxon>Pseudomonadota</taxon>
        <taxon>Alphaproteobacteria</taxon>
        <taxon>Hyphomicrobiales</taxon>
        <taxon>Methylobacteriaceae</taxon>
        <taxon>Methylorubrum</taxon>
    </lineage>
</organism>
<dbReference type="InterPro" id="IPR005530">
    <property type="entry name" value="SPW"/>
</dbReference>
<feature type="transmembrane region" description="Helical" evidence="1">
    <location>
        <begin position="90"/>
        <end position="111"/>
    </location>
</feature>
<reference evidence="4" key="1">
    <citation type="submission" date="2016-10" db="EMBL/GenBank/DDBJ databases">
        <authorList>
            <person name="Varghese N."/>
            <person name="Submissions S."/>
        </authorList>
    </citation>
    <scope>NUCLEOTIDE SEQUENCE [LARGE SCALE GENOMIC DNA]</scope>
    <source>
        <strain evidence="4">CGMCC 1.6474</strain>
    </source>
</reference>
<dbReference type="Proteomes" id="UP000198804">
    <property type="component" value="Unassembled WGS sequence"/>
</dbReference>
<keyword evidence="1" id="KW-0812">Transmembrane</keyword>
<feature type="domain" description="SPW repeat-containing integral membrane" evidence="2">
    <location>
        <begin position="15"/>
        <end position="107"/>
    </location>
</feature>
<evidence type="ECO:0000313" key="3">
    <source>
        <dbReference type="EMBL" id="SFK89639.1"/>
    </source>
</evidence>
<accession>A0A1I4D9R9</accession>
<dbReference type="OrthoDB" id="166183at2"/>
<feature type="transmembrane region" description="Helical" evidence="1">
    <location>
        <begin position="40"/>
        <end position="59"/>
    </location>
</feature>
<sequence length="122" mass="13258">MRTISNGAEEIFLGVWNLGLAAGMVLAPWALSFLDQTQATWNLWLCAGAVLGLAVLSLLQTYDMEEVLLAIVGVWVCAAPWVMGFEDAQIPLITHLGFGLALVVSALAELWRLREAPDARSF</sequence>
<dbReference type="STRING" id="414703.SAMN04488125_105241"/>
<keyword evidence="4" id="KW-1185">Reference proteome</keyword>
<dbReference type="EMBL" id="FOSV01000005">
    <property type="protein sequence ID" value="SFK89639.1"/>
    <property type="molecule type" value="Genomic_DNA"/>
</dbReference>
<dbReference type="Pfam" id="PF03779">
    <property type="entry name" value="SPW"/>
    <property type="match status" value="1"/>
</dbReference>
<evidence type="ECO:0000313" key="4">
    <source>
        <dbReference type="Proteomes" id="UP000198804"/>
    </source>
</evidence>
<dbReference type="AlphaFoldDB" id="A0A1I4D9R9"/>
<keyword evidence="1" id="KW-1133">Transmembrane helix</keyword>
<feature type="transmembrane region" description="Helical" evidence="1">
    <location>
        <begin position="12"/>
        <end position="34"/>
    </location>
</feature>